<protein>
    <submittedName>
        <fullName evidence="2">Uncharacterized protein</fullName>
    </submittedName>
</protein>
<gene>
    <name evidence="2" type="ORF">EKJ_18170</name>
</gene>
<evidence type="ECO:0000313" key="2">
    <source>
        <dbReference type="EMBL" id="BBI20970.1"/>
    </source>
</evidence>
<dbReference type="EMBL" id="AP019389">
    <property type="protein sequence ID" value="BBI20970.1"/>
    <property type="molecule type" value="Genomic_DNA"/>
</dbReference>
<proteinExistence type="predicted"/>
<reference evidence="2 3" key="1">
    <citation type="submission" date="2019-01" db="EMBL/GenBank/DDBJ databases">
        <title>Complete genome sequence of Erythrobacter flavus KJ5.</title>
        <authorList>
            <person name="Kanesaki Y."/>
            <person name="Brotosudarmo T."/>
            <person name="Moriuchi R."/>
            <person name="Awai K."/>
        </authorList>
    </citation>
    <scope>NUCLEOTIDE SEQUENCE [LARGE SCALE GENOMIC DNA]</scope>
    <source>
        <strain evidence="2 3">KJ5</strain>
    </source>
</reference>
<evidence type="ECO:0000313" key="3">
    <source>
        <dbReference type="Proteomes" id="UP000290057"/>
    </source>
</evidence>
<organism evidence="2 3">
    <name type="scientific">Qipengyuania flava</name>
    <dbReference type="NCBI Taxonomy" id="192812"/>
    <lineage>
        <taxon>Bacteria</taxon>
        <taxon>Pseudomonadati</taxon>
        <taxon>Pseudomonadota</taxon>
        <taxon>Alphaproteobacteria</taxon>
        <taxon>Sphingomonadales</taxon>
        <taxon>Erythrobacteraceae</taxon>
        <taxon>Qipengyuania</taxon>
    </lineage>
</organism>
<keyword evidence="3" id="KW-1185">Reference proteome</keyword>
<dbReference type="Proteomes" id="UP000290057">
    <property type="component" value="Chromosome"/>
</dbReference>
<name>A0A3T1CJ54_9SPHN</name>
<dbReference type="RefSeq" id="WP_156490999.1">
    <property type="nucleotide sequence ID" value="NZ_AP019389.1"/>
</dbReference>
<evidence type="ECO:0000256" key="1">
    <source>
        <dbReference type="SAM" id="Phobius"/>
    </source>
</evidence>
<dbReference type="AlphaFoldDB" id="A0A3T1CJ54"/>
<accession>A0A3T1CJ54</accession>
<sequence>MSIATILIALVLGFVAWKVLVGLVKFGALAIIAVAAIYFLSQGGAF</sequence>
<feature type="transmembrane region" description="Helical" evidence="1">
    <location>
        <begin position="7"/>
        <end position="40"/>
    </location>
</feature>
<keyword evidence="1" id="KW-0472">Membrane</keyword>
<keyword evidence="1" id="KW-0812">Transmembrane</keyword>
<keyword evidence="1" id="KW-1133">Transmembrane helix</keyword>